<reference evidence="3" key="1">
    <citation type="journal article" date="2021" name="New Phytol.">
        <title>Evolutionary innovations through gain and loss of genes in the ectomycorrhizal Boletales.</title>
        <authorList>
            <person name="Wu G."/>
            <person name="Miyauchi S."/>
            <person name="Morin E."/>
            <person name="Kuo A."/>
            <person name="Drula E."/>
            <person name="Varga T."/>
            <person name="Kohler A."/>
            <person name="Feng B."/>
            <person name="Cao Y."/>
            <person name="Lipzen A."/>
            <person name="Daum C."/>
            <person name="Hundley H."/>
            <person name="Pangilinan J."/>
            <person name="Johnson J."/>
            <person name="Barry K."/>
            <person name="LaButti K."/>
            <person name="Ng V."/>
            <person name="Ahrendt S."/>
            <person name="Min B."/>
            <person name="Choi I.G."/>
            <person name="Park H."/>
            <person name="Plett J.M."/>
            <person name="Magnuson J."/>
            <person name="Spatafora J.W."/>
            <person name="Nagy L.G."/>
            <person name="Henrissat B."/>
            <person name="Grigoriev I.V."/>
            <person name="Yang Z.L."/>
            <person name="Xu J."/>
            <person name="Martin F.M."/>
        </authorList>
    </citation>
    <scope>NUCLEOTIDE SEQUENCE</scope>
    <source>
        <strain evidence="3">KKN 215</strain>
    </source>
</reference>
<feature type="domain" description="F-box" evidence="2">
    <location>
        <begin position="1"/>
        <end position="48"/>
    </location>
</feature>
<gene>
    <name evidence="3" type="ORF">BXZ70DRAFT_340943</name>
</gene>
<feature type="compositionally biased region" description="Basic and acidic residues" evidence="1">
    <location>
        <begin position="240"/>
        <end position="249"/>
    </location>
</feature>
<dbReference type="Proteomes" id="UP000813824">
    <property type="component" value="Unassembled WGS sequence"/>
</dbReference>
<organism evidence="3 4">
    <name type="scientific">Cristinia sonorae</name>
    <dbReference type="NCBI Taxonomy" id="1940300"/>
    <lineage>
        <taxon>Eukaryota</taxon>
        <taxon>Fungi</taxon>
        <taxon>Dikarya</taxon>
        <taxon>Basidiomycota</taxon>
        <taxon>Agaricomycotina</taxon>
        <taxon>Agaricomycetes</taxon>
        <taxon>Agaricomycetidae</taxon>
        <taxon>Agaricales</taxon>
        <taxon>Pleurotineae</taxon>
        <taxon>Stephanosporaceae</taxon>
        <taxon>Cristinia</taxon>
    </lineage>
</organism>
<evidence type="ECO:0000256" key="1">
    <source>
        <dbReference type="SAM" id="MobiDB-lite"/>
    </source>
</evidence>
<accession>A0A8K0XN27</accession>
<comment type="caution">
    <text evidence="3">The sequence shown here is derived from an EMBL/GenBank/DDBJ whole genome shotgun (WGS) entry which is preliminary data.</text>
</comment>
<dbReference type="PROSITE" id="PS50181">
    <property type="entry name" value="FBOX"/>
    <property type="match status" value="1"/>
</dbReference>
<evidence type="ECO:0000259" key="2">
    <source>
        <dbReference type="PROSITE" id="PS50181"/>
    </source>
</evidence>
<feature type="region of interest" description="Disordered" evidence="1">
    <location>
        <begin position="232"/>
        <end position="264"/>
    </location>
</feature>
<evidence type="ECO:0000313" key="3">
    <source>
        <dbReference type="EMBL" id="KAH8094859.1"/>
    </source>
</evidence>
<dbReference type="InterPro" id="IPR001810">
    <property type="entry name" value="F-box_dom"/>
</dbReference>
<protein>
    <recommendedName>
        <fullName evidence="2">F-box domain-containing protein</fullName>
    </recommendedName>
</protein>
<dbReference type="OrthoDB" id="2532648at2759"/>
<dbReference type="EMBL" id="JAEVFJ010000024">
    <property type="protein sequence ID" value="KAH8094859.1"/>
    <property type="molecule type" value="Genomic_DNA"/>
</dbReference>
<evidence type="ECO:0000313" key="4">
    <source>
        <dbReference type="Proteomes" id="UP000813824"/>
    </source>
</evidence>
<dbReference type="AlphaFoldDB" id="A0A8K0XN27"/>
<dbReference type="SUPFAM" id="SSF81383">
    <property type="entry name" value="F-box domain"/>
    <property type="match status" value="1"/>
</dbReference>
<sequence>MHLEALPVELIADILAELDLSSLILVSYLSRRLHAISSDPSLNPWRQPILRNLQSAPDESYELAMRHLSVRQTVPRQNWLEILSVARAGWILYEATLPNLKEQDWEECFKRRFLPGWQKWKKDGSWKEAYLNCRILGRVHHRSHSSCTADEAWTKYIMLNRNGSANEMEANSRNFNPMVLFNEYKLQNNLNHLETHIRLVVAFADVRILAFGVLNEPRSAFTVNRNARTFLHPPGVQKSSKADADDWRSIHSTSSNEDQPMPESQPPVIGDINQVYSRLTYPIPASSHANYPFYTPSGIDKRWFGTGESEEGGRQWVGGMMLTAQLVGPQTNEHAIDGPPFQDMDLVAGAGRSQYASFTWADLSAIAPWLELTKRIDGDGLGH</sequence>
<keyword evidence="4" id="KW-1185">Reference proteome</keyword>
<dbReference type="InterPro" id="IPR036047">
    <property type="entry name" value="F-box-like_dom_sf"/>
</dbReference>
<dbReference type="Pfam" id="PF00646">
    <property type="entry name" value="F-box"/>
    <property type="match status" value="1"/>
</dbReference>
<proteinExistence type="predicted"/>
<name>A0A8K0XN27_9AGAR</name>
<dbReference type="Gene3D" id="1.20.1280.50">
    <property type="match status" value="1"/>
</dbReference>